<dbReference type="EMBL" id="MU006792">
    <property type="protein sequence ID" value="KAF2637635.1"/>
    <property type="molecule type" value="Genomic_DNA"/>
</dbReference>
<evidence type="ECO:0000313" key="3">
    <source>
        <dbReference type="Proteomes" id="UP000799753"/>
    </source>
</evidence>
<gene>
    <name evidence="2" type="ORF">P280DRAFT_551812</name>
</gene>
<dbReference type="Proteomes" id="UP000799753">
    <property type="component" value="Unassembled WGS sequence"/>
</dbReference>
<feature type="compositionally biased region" description="Pro residues" evidence="1">
    <location>
        <begin position="38"/>
        <end position="60"/>
    </location>
</feature>
<protein>
    <submittedName>
        <fullName evidence="2">Uncharacterized protein</fullName>
    </submittedName>
</protein>
<evidence type="ECO:0000256" key="1">
    <source>
        <dbReference type="SAM" id="MobiDB-lite"/>
    </source>
</evidence>
<dbReference type="OrthoDB" id="10551409at2759"/>
<organism evidence="2 3">
    <name type="scientific">Massarina eburnea CBS 473.64</name>
    <dbReference type="NCBI Taxonomy" id="1395130"/>
    <lineage>
        <taxon>Eukaryota</taxon>
        <taxon>Fungi</taxon>
        <taxon>Dikarya</taxon>
        <taxon>Ascomycota</taxon>
        <taxon>Pezizomycotina</taxon>
        <taxon>Dothideomycetes</taxon>
        <taxon>Pleosporomycetidae</taxon>
        <taxon>Pleosporales</taxon>
        <taxon>Massarineae</taxon>
        <taxon>Massarinaceae</taxon>
        <taxon>Massarina</taxon>
    </lineage>
</organism>
<keyword evidence="3" id="KW-1185">Reference proteome</keyword>
<accession>A0A6A6RR98</accession>
<evidence type="ECO:0000313" key="2">
    <source>
        <dbReference type="EMBL" id="KAF2637635.1"/>
    </source>
</evidence>
<dbReference type="AlphaFoldDB" id="A0A6A6RR98"/>
<name>A0A6A6RR98_9PLEO</name>
<proteinExistence type="predicted"/>
<reference evidence="2" key="1">
    <citation type="journal article" date="2020" name="Stud. Mycol.">
        <title>101 Dothideomycetes genomes: a test case for predicting lifestyles and emergence of pathogens.</title>
        <authorList>
            <person name="Haridas S."/>
            <person name="Albert R."/>
            <person name="Binder M."/>
            <person name="Bloem J."/>
            <person name="Labutti K."/>
            <person name="Salamov A."/>
            <person name="Andreopoulos B."/>
            <person name="Baker S."/>
            <person name="Barry K."/>
            <person name="Bills G."/>
            <person name="Bluhm B."/>
            <person name="Cannon C."/>
            <person name="Castanera R."/>
            <person name="Culley D."/>
            <person name="Daum C."/>
            <person name="Ezra D."/>
            <person name="Gonzalez J."/>
            <person name="Henrissat B."/>
            <person name="Kuo A."/>
            <person name="Liang C."/>
            <person name="Lipzen A."/>
            <person name="Lutzoni F."/>
            <person name="Magnuson J."/>
            <person name="Mondo S."/>
            <person name="Nolan M."/>
            <person name="Ohm R."/>
            <person name="Pangilinan J."/>
            <person name="Park H.-J."/>
            <person name="Ramirez L."/>
            <person name="Alfaro M."/>
            <person name="Sun H."/>
            <person name="Tritt A."/>
            <person name="Yoshinaga Y."/>
            <person name="Zwiers L.-H."/>
            <person name="Turgeon B."/>
            <person name="Goodwin S."/>
            <person name="Spatafora J."/>
            <person name="Crous P."/>
            <person name="Grigoriev I."/>
        </authorList>
    </citation>
    <scope>NUCLEOTIDE SEQUENCE</scope>
    <source>
        <strain evidence="2">CBS 473.64</strain>
    </source>
</reference>
<feature type="compositionally biased region" description="Low complexity" evidence="1">
    <location>
        <begin position="22"/>
        <end position="34"/>
    </location>
</feature>
<feature type="region of interest" description="Disordered" evidence="1">
    <location>
        <begin position="1"/>
        <end position="60"/>
    </location>
</feature>
<sequence length="176" mass="19975">MMAGYPNATPYHFGNPQPPNVPLANPLPRNAPPVIQANPPPRNVAPPGLANPPPRRPSLPWPNATLKVSYDVARGEIILQFGSPEYARKYQAKNPEGRIYADIPCDVWLPRDPMITAFYNSPGGMAFVFRNDQDRMRWQKRVLFAHIPAPTATDPFLHCLLFKHQWEERELKSILF</sequence>